<dbReference type="Pfam" id="PF02237">
    <property type="entry name" value="BPL_C"/>
    <property type="match status" value="1"/>
</dbReference>
<accession>A0A437RQV1</accession>
<evidence type="ECO:0000256" key="7">
    <source>
        <dbReference type="SAM" id="MobiDB-lite"/>
    </source>
</evidence>
<comment type="catalytic activity">
    <reaction evidence="6">
        <text>biotin + L-lysyl-[protein] + ATP = N(6)-biotinyl-L-lysyl-[protein] + AMP + diphosphate + H(+)</text>
        <dbReference type="Rhea" id="RHEA:11756"/>
        <dbReference type="Rhea" id="RHEA-COMP:9752"/>
        <dbReference type="Rhea" id="RHEA-COMP:10505"/>
        <dbReference type="ChEBI" id="CHEBI:15378"/>
        <dbReference type="ChEBI" id="CHEBI:29969"/>
        <dbReference type="ChEBI" id="CHEBI:30616"/>
        <dbReference type="ChEBI" id="CHEBI:33019"/>
        <dbReference type="ChEBI" id="CHEBI:57586"/>
        <dbReference type="ChEBI" id="CHEBI:83144"/>
        <dbReference type="ChEBI" id="CHEBI:456215"/>
        <dbReference type="EC" id="6.3.4.15"/>
    </reaction>
</comment>
<evidence type="ECO:0000256" key="5">
    <source>
        <dbReference type="ARBA" id="ARBA00024227"/>
    </source>
</evidence>
<feature type="compositionally biased region" description="Basic and acidic residues" evidence="7">
    <location>
        <begin position="58"/>
        <end position="70"/>
    </location>
</feature>
<dbReference type="SUPFAM" id="SSF50037">
    <property type="entry name" value="C-terminal domain of transcriptional repressors"/>
    <property type="match status" value="1"/>
</dbReference>
<evidence type="ECO:0000313" key="9">
    <source>
        <dbReference type="EMBL" id="RVU49051.1"/>
    </source>
</evidence>
<evidence type="ECO:0000256" key="4">
    <source>
        <dbReference type="ARBA" id="ARBA00023267"/>
    </source>
</evidence>
<dbReference type="RefSeq" id="WP_128226692.1">
    <property type="nucleotide sequence ID" value="NZ_SACR01000001.1"/>
</dbReference>
<name>A0A437RQV1_9BURK</name>
<dbReference type="Proteomes" id="UP000285575">
    <property type="component" value="Unassembled WGS sequence"/>
</dbReference>
<dbReference type="Pfam" id="PF03099">
    <property type="entry name" value="BPL_LplA_LipB"/>
    <property type="match status" value="1"/>
</dbReference>
<keyword evidence="3" id="KW-0067">ATP-binding</keyword>
<dbReference type="EMBL" id="SACR01000001">
    <property type="protein sequence ID" value="RVU49051.1"/>
    <property type="molecule type" value="Genomic_DNA"/>
</dbReference>
<dbReference type="PANTHER" id="PTHR12835:SF5">
    <property type="entry name" value="BIOTIN--PROTEIN LIGASE"/>
    <property type="match status" value="1"/>
</dbReference>
<comment type="caution">
    <text evidence="9">The sequence shown here is derived from an EMBL/GenBank/DDBJ whole genome shotgun (WGS) entry which is preliminary data.</text>
</comment>
<dbReference type="NCBIfam" id="TIGR00121">
    <property type="entry name" value="birA_ligase"/>
    <property type="match status" value="1"/>
</dbReference>
<feature type="domain" description="BPL/LPL catalytic" evidence="8">
    <location>
        <begin position="54"/>
        <end position="249"/>
    </location>
</feature>
<dbReference type="InterPro" id="IPR045864">
    <property type="entry name" value="aa-tRNA-synth_II/BPL/LPL"/>
</dbReference>
<dbReference type="InterPro" id="IPR003142">
    <property type="entry name" value="BPL_C"/>
</dbReference>
<dbReference type="InterPro" id="IPR004143">
    <property type="entry name" value="BPL_LPL_catalytic"/>
</dbReference>
<dbReference type="AlphaFoldDB" id="A0A437RQV1"/>
<reference evidence="9 10" key="1">
    <citation type="submission" date="2019-01" db="EMBL/GenBank/DDBJ databases">
        <authorList>
            <person name="Chen W.-M."/>
        </authorList>
    </citation>
    <scope>NUCLEOTIDE SEQUENCE [LARGE SCALE GENOMIC DNA]</scope>
    <source>
        <strain evidence="9 10">KYPY4</strain>
    </source>
</reference>
<proteinExistence type="predicted"/>
<evidence type="ECO:0000313" key="10">
    <source>
        <dbReference type="Proteomes" id="UP000285575"/>
    </source>
</evidence>
<dbReference type="GO" id="GO:0005737">
    <property type="term" value="C:cytoplasm"/>
    <property type="evidence" value="ECO:0007669"/>
    <property type="project" value="TreeGrafter"/>
</dbReference>
<evidence type="ECO:0000259" key="8">
    <source>
        <dbReference type="PROSITE" id="PS51733"/>
    </source>
</evidence>
<keyword evidence="10" id="KW-1185">Reference proteome</keyword>
<dbReference type="PANTHER" id="PTHR12835">
    <property type="entry name" value="BIOTIN PROTEIN LIGASE"/>
    <property type="match status" value="1"/>
</dbReference>
<organism evidence="9 10">
    <name type="scientific">Rubrivivax rivuli</name>
    <dbReference type="NCBI Taxonomy" id="1862385"/>
    <lineage>
        <taxon>Bacteria</taxon>
        <taxon>Pseudomonadati</taxon>
        <taxon>Pseudomonadota</taxon>
        <taxon>Betaproteobacteria</taxon>
        <taxon>Burkholderiales</taxon>
        <taxon>Sphaerotilaceae</taxon>
        <taxon>Rubrivivax</taxon>
    </lineage>
</organism>
<dbReference type="GO" id="GO:0004077">
    <property type="term" value="F:biotin--[biotin carboxyl-carrier protein] ligase activity"/>
    <property type="evidence" value="ECO:0007669"/>
    <property type="project" value="UniProtKB-EC"/>
</dbReference>
<dbReference type="EC" id="6.3.4.15" evidence="5"/>
<dbReference type="InterPro" id="IPR008988">
    <property type="entry name" value="Transcriptional_repressor_C"/>
</dbReference>
<dbReference type="GO" id="GO:0005524">
    <property type="term" value="F:ATP binding"/>
    <property type="evidence" value="ECO:0007669"/>
    <property type="project" value="UniProtKB-KW"/>
</dbReference>
<dbReference type="InterPro" id="IPR004408">
    <property type="entry name" value="Biotin_CoA_COase_ligase"/>
</dbReference>
<gene>
    <name evidence="9" type="ORF">EOE66_00215</name>
</gene>
<dbReference type="SUPFAM" id="SSF55681">
    <property type="entry name" value="Class II aaRS and biotin synthetases"/>
    <property type="match status" value="1"/>
</dbReference>
<dbReference type="Gene3D" id="3.30.930.10">
    <property type="entry name" value="Bira Bifunctional Protein, Domain 2"/>
    <property type="match status" value="1"/>
</dbReference>
<evidence type="ECO:0000256" key="2">
    <source>
        <dbReference type="ARBA" id="ARBA00022741"/>
    </source>
</evidence>
<keyword evidence="4" id="KW-0092">Biotin</keyword>
<dbReference type="PROSITE" id="PS51733">
    <property type="entry name" value="BPL_LPL_CATALYTIC"/>
    <property type="match status" value="1"/>
</dbReference>
<keyword evidence="2" id="KW-0547">Nucleotide-binding</keyword>
<dbReference type="Gene3D" id="2.30.30.100">
    <property type="match status" value="1"/>
</dbReference>
<dbReference type="CDD" id="cd16442">
    <property type="entry name" value="BPL"/>
    <property type="match status" value="1"/>
</dbReference>
<evidence type="ECO:0000256" key="6">
    <source>
        <dbReference type="ARBA" id="ARBA00047846"/>
    </source>
</evidence>
<feature type="region of interest" description="Disordered" evidence="7">
    <location>
        <begin position="51"/>
        <end position="74"/>
    </location>
</feature>
<dbReference type="OrthoDB" id="9807064at2"/>
<evidence type="ECO:0000256" key="1">
    <source>
        <dbReference type="ARBA" id="ARBA00022598"/>
    </source>
</evidence>
<sequence length="312" mass="32646">MPNSQTQWGAEALWQQLEPLLPGLSVEVLARAESTNTLLLDRARAWAGAPDGLVTRPGELDGRSADRERPTPLGRRGADIQPCLLVAEQQTRGRGRLGRDWVSSAGASLTFSLALPLAPADWSGLSLAVGLALAEALDPLPAEAPTSPRLMLKWPNDLWLAEGPAQPGQASGSLGRKLGGILIETVNVGHRRLCVVGVGLNVRPQAVPELPHGYACLAEMQAEASAPATLAAVALPLVRALLRFEAEGFAPLQGAYARRDLLQGQPVTTTLAAVPEGVAEGVDERGALRVRSGDLHSLVSGEVSVRLQGGGA</sequence>
<keyword evidence="1 9" id="KW-0436">Ligase</keyword>
<protein>
    <recommendedName>
        <fullName evidence="5">biotin--[biotin carboxyl-carrier protein] ligase</fullName>
        <ecNumber evidence="5">6.3.4.15</ecNumber>
    </recommendedName>
</protein>
<evidence type="ECO:0000256" key="3">
    <source>
        <dbReference type="ARBA" id="ARBA00022840"/>
    </source>
</evidence>